<dbReference type="SUPFAM" id="SSF81301">
    <property type="entry name" value="Nucleotidyltransferase"/>
    <property type="match status" value="1"/>
</dbReference>
<dbReference type="Proteomes" id="UP001071230">
    <property type="component" value="Unassembled WGS sequence"/>
</dbReference>
<organism evidence="3">
    <name type="scientific">Acididesulfobacillus acetoxydans</name>
    <dbReference type="NCBI Taxonomy" id="1561005"/>
    <lineage>
        <taxon>Bacteria</taxon>
        <taxon>Bacillati</taxon>
        <taxon>Bacillota</taxon>
        <taxon>Clostridia</taxon>
        <taxon>Eubacteriales</taxon>
        <taxon>Peptococcaceae</taxon>
        <taxon>Acididesulfobacillus</taxon>
    </lineage>
</organism>
<comment type="subcellular location">
    <subcellularLocation>
        <location evidence="2">Cytoplasm</location>
    </subcellularLocation>
</comment>
<dbReference type="Gene3D" id="3.30.460.10">
    <property type="entry name" value="Beta Polymerase, domain 2"/>
    <property type="match status" value="1"/>
</dbReference>
<dbReference type="GO" id="GO:0043023">
    <property type="term" value="F:ribosomal large subunit binding"/>
    <property type="evidence" value="ECO:0007669"/>
    <property type="project" value="TreeGrafter"/>
</dbReference>
<name>A0A8S0WKI3_9FIRM</name>
<dbReference type="HAMAP" id="MF_01477">
    <property type="entry name" value="Iojap_RsfS"/>
    <property type="match status" value="1"/>
</dbReference>
<evidence type="ECO:0000256" key="1">
    <source>
        <dbReference type="ARBA" id="ARBA00010574"/>
    </source>
</evidence>
<evidence type="ECO:0000313" key="4">
    <source>
        <dbReference type="EMBL" id="CEJ06800.1"/>
    </source>
</evidence>
<protein>
    <recommendedName>
        <fullName evidence="2">Ribosomal silencing factor RsfS</fullName>
    </recommendedName>
</protein>
<dbReference type="GO" id="GO:0090071">
    <property type="term" value="P:negative regulation of ribosome biogenesis"/>
    <property type="evidence" value="ECO:0007669"/>
    <property type="project" value="UniProtKB-UniRule"/>
</dbReference>
<evidence type="ECO:0000256" key="2">
    <source>
        <dbReference type="HAMAP-Rule" id="MF_01477"/>
    </source>
</evidence>
<dbReference type="KEGG" id="aacx:DEACI_0016"/>
<comment type="subunit">
    <text evidence="2">Interacts with ribosomal protein uL14 (rplN).</text>
</comment>
<reference evidence="4" key="1">
    <citation type="submission" date="2014-11" db="EMBL/GenBank/DDBJ databases">
        <authorList>
            <person name="Hornung B.V."/>
        </authorList>
    </citation>
    <scope>NUCLEOTIDE SEQUENCE</scope>
    <source>
        <strain evidence="4">INE</strain>
    </source>
</reference>
<dbReference type="NCBIfam" id="TIGR00090">
    <property type="entry name" value="rsfS_iojap_ybeB"/>
    <property type="match status" value="1"/>
</dbReference>
<keyword evidence="2" id="KW-0678">Repressor</keyword>
<proteinExistence type="inferred from homology"/>
<comment type="similarity">
    <text evidence="1 2">Belongs to the Iojap/RsfS family.</text>
</comment>
<dbReference type="Proteomes" id="UP000836597">
    <property type="component" value="Chromosome"/>
</dbReference>
<keyword evidence="2" id="KW-0963">Cytoplasm</keyword>
<dbReference type="AlphaFoldDB" id="A0A8S0WKI3"/>
<dbReference type="GO" id="GO:0005737">
    <property type="term" value="C:cytoplasm"/>
    <property type="evidence" value="ECO:0007669"/>
    <property type="project" value="UniProtKB-SubCell"/>
</dbReference>
<accession>A0A8S0WKI3</accession>
<dbReference type="GO" id="GO:0042256">
    <property type="term" value="P:cytosolic ribosome assembly"/>
    <property type="evidence" value="ECO:0007669"/>
    <property type="project" value="UniProtKB-UniRule"/>
</dbReference>
<reference evidence="3" key="2">
    <citation type="submission" date="2020-01" db="EMBL/GenBank/DDBJ databases">
        <authorList>
            <person name="Hornung B."/>
        </authorList>
    </citation>
    <scope>NUCLEOTIDE SEQUENCE</scope>
    <source>
        <strain evidence="3">PacBioINE</strain>
    </source>
</reference>
<comment type="function">
    <text evidence="2">Functions as a ribosomal silencing factor. Interacts with ribosomal protein uL14 (rplN), blocking formation of intersubunit bridge B8. Prevents association of the 30S and 50S ribosomal subunits and the formation of functional ribosomes, thus repressing translation.</text>
</comment>
<dbReference type="InterPro" id="IPR004394">
    <property type="entry name" value="Iojap/RsfS/C7orf30"/>
</dbReference>
<dbReference type="PANTHER" id="PTHR21043:SF0">
    <property type="entry name" value="MITOCHONDRIAL ASSEMBLY OF RIBOSOMAL LARGE SUBUNIT PROTEIN 1"/>
    <property type="match status" value="1"/>
</dbReference>
<evidence type="ECO:0000313" key="5">
    <source>
        <dbReference type="Proteomes" id="UP001071230"/>
    </source>
</evidence>
<keyword evidence="2" id="KW-0810">Translation regulation</keyword>
<dbReference type="PANTHER" id="PTHR21043">
    <property type="entry name" value="IOJAP SUPERFAMILY ORTHOLOG"/>
    <property type="match status" value="1"/>
</dbReference>
<dbReference type="Pfam" id="PF02410">
    <property type="entry name" value="RsfS"/>
    <property type="match status" value="1"/>
</dbReference>
<dbReference type="InterPro" id="IPR043519">
    <property type="entry name" value="NT_sf"/>
</dbReference>
<keyword evidence="5" id="KW-1185">Reference proteome</keyword>
<sequence length="115" mass="12954">MALELEQRQLKQVVDLVAEKKGREVVLLNLKGISMVTDYFLIATGNSTTQVKAIVDHLEEKLGTIGIPILRVEGLPDAQWVLMDCGDLVVHVMTPDQRDFYNLERLWGDAEVMAF</sequence>
<gene>
    <name evidence="2" type="primary">rsfS</name>
    <name evidence="3" type="ORF">DEACI_0016</name>
    <name evidence="4" type="ORF">DEACI_1251</name>
</gene>
<dbReference type="EMBL" id="CDGJ01000033">
    <property type="protein sequence ID" value="CEJ06800.1"/>
    <property type="molecule type" value="Genomic_DNA"/>
</dbReference>
<dbReference type="EMBL" id="LR746496">
    <property type="protein sequence ID" value="CAA7599394.1"/>
    <property type="molecule type" value="Genomic_DNA"/>
</dbReference>
<evidence type="ECO:0000313" key="3">
    <source>
        <dbReference type="EMBL" id="CAA7599394.1"/>
    </source>
</evidence>
<dbReference type="RefSeq" id="WP_240983212.1">
    <property type="nucleotide sequence ID" value="NZ_LR746496.1"/>
</dbReference>
<dbReference type="GO" id="GO:0017148">
    <property type="term" value="P:negative regulation of translation"/>
    <property type="evidence" value="ECO:0007669"/>
    <property type="project" value="UniProtKB-UniRule"/>
</dbReference>